<organism evidence="2 3">
    <name type="scientific">Yanshouia hominis</name>
    <dbReference type="NCBI Taxonomy" id="2763673"/>
    <lineage>
        <taxon>Bacteria</taxon>
        <taxon>Bacillati</taxon>
        <taxon>Bacillota</taxon>
        <taxon>Clostridia</taxon>
        <taxon>Eubacteriales</taxon>
        <taxon>Oscillospiraceae</taxon>
        <taxon>Yanshouia</taxon>
    </lineage>
</organism>
<feature type="transmembrane region" description="Helical" evidence="1">
    <location>
        <begin position="245"/>
        <end position="266"/>
    </location>
</feature>
<reference evidence="2 3" key="1">
    <citation type="submission" date="2020-08" db="EMBL/GenBank/DDBJ databases">
        <title>Genome public.</title>
        <authorList>
            <person name="Liu C."/>
            <person name="Sun Q."/>
        </authorList>
    </citation>
    <scope>NUCLEOTIDE SEQUENCE [LARGE SCALE GENOMIC DNA]</scope>
    <source>
        <strain evidence="2 3">BX1</strain>
    </source>
</reference>
<proteinExistence type="predicted"/>
<keyword evidence="1" id="KW-1133">Transmembrane helix</keyword>
<evidence type="ECO:0000313" key="3">
    <source>
        <dbReference type="Proteomes" id="UP000658131"/>
    </source>
</evidence>
<dbReference type="Proteomes" id="UP000658131">
    <property type="component" value="Unassembled WGS sequence"/>
</dbReference>
<sequence length="351" mass="36730">MKSVFCLTGCIIFAYLLLTQPQEVILGTMAGGKLCIDLLLPSLFPFMALSAFLARSGAGELLARPFLPMTRLLRLPDAAAPVLLASMIGGYPTGAQAVLSFTEAGRLEAQDASRLLRCSVNAGPAFVVIAVGERMFGSSSLGWRLLAAQVFSSLALCLIFCRNGGNPRGVSVSSRPSFSSALVESVSQATRGILSIGSYVLLVSILLELLRPLPLPPVFRCALTGFLEVTTGCSAASLLGGRTGALLAAFFLAFGGCSVCLQVLSFVKPSGIRTNGFFRARLLGGLLCTAFLLPFLPDVPEPTVGAALISASSALLPAANSPNRLLGAFCMMAMTAQLFTRIDGCTVHRRG</sequence>
<feature type="transmembrane region" description="Helical" evidence="1">
    <location>
        <begin position="278"/>
        <end position="296"/>
    </location>
</feature>
<dbReference type="RefSeq" id="WP_262400931.1">
    <property type="nucleotide sequence ID" value="NZ_JACRTB010000035.1"/>
</dbReference>
<protein>
    <recommendedName>
        <fullName evidence="4">Sporulation integral membrane protein YlbJ</fullName>
    </recommendedName>
</protein>
<keyword evidence="1" id="KW-0472">Membrane</keyword>
<name>A0ABR7NM97_9FIRM</name>
<keyword evidence="1" id="KW-0812">Transmembrane</keyword>
<evidence type="ECO:0000256" key="1">
    <source>
        <dbReference type="SAM" id="Phobius"/>
    </source>
</evidence>
<gene>
    <name evidence="2" type="ORF">H8717_14125</name>
</gene>
<evidence type="ECO:0008006" key="4">
    <source>
        <dbReference type="Google" id="ProtNLM"/>
    </source>
</evidence>
<accession>A0ABR7NM97</accession>
<keyword evidence="3" id="KW-1185">Reference proteome</keyword>
<evidence type="ECO:0000313" key="2">
    <source>
        <dbReference type="EMBL" id="MBC8577533.1"/>
    </source>
</evidence>
<comment type="caution">
    <text evidence="2">The sequence shown here is derived from an EMBL/GenBank/DDBJ whole genome shotgun (WGS) entry which is preliminary data.</text>
</comment>
<dbReference type="EMBL" id="JACRTB010000035">
    <property type="protein sequence ID" value="MBC8577533.1"/>
    <property type="molecule type" value="Genomic_DNA"/>
</dbReference>